<dbReference type="AlphaFoldDB" id="A0AAE9GX57"/>
<comment type="cofactor">
    <cofactor evidence="1">
        <name>Mg(2+)</name>
        <dbReference type="ChEBI" id="CHEBI:18420"/>
    </cofactor>
</comment>
<evidence type="ECO:0000256" key="1">
    <source>
        <dbReference type="ARBA" id="ARBA00001946"/>
    </source>
</evidence>
<reference evidence="5" key="3">
    <citation type="journal article" date="2022" name="Res Sq">
        <title>Evolution of multicellular longitudinally dividing oral cavity symbionts (Neisseriaceae).</title>
        <authorList>
            <person name="Nyongesa S."/>
            <person name="Weber P."/>
            <person name="Bernet E."/>
            <person name="Pullido F."/>
            <person name="Nieckarz M."/>
            <person name="Delaby M."/>
            <person name="Nieves C."/>
            <person name="Viehboeck T."/>
            <person name="Krause N."/>
            <person name="Rivera-Millot A."/>
            <person name="Nakamura A."/>
            <person name="Vischer N."/>
            <person name="VanNieuwenhze M."/>
            <person name="Brun Y."/>
            <person name="Cava F."/>
            <person name="Bulgheresi S."/>
            <person name="Veyrier F."/>
        </authorList>
    </citation>
    <scope>NUCLEOTIDE SEQUENCE</scope>
    <source>
        <strain evidence="5">1258/02</strain>
    </source>
</reference>
<evidence type="ECO:0000256" key="2">
    <source>
        <dbReference type="ARBA" id="ARBA00022801"/>
    </source>
</evidence>
<dbReference type="Gene3D" id="3.90.79.10">
    <property type="entry name" value="Nucleoside Triphosphate Pyrophosphohydrolase"/>
    <property type="match status" value="1"/>
</dbReference>
<dbReference type="GO" id="GO:0016787">
    <property type="term" value="F:hydrolase activity"/>
    <property type="evidence" value="ECO:0007669"/>
    <property type="project" value="UniProtKB-KW"/>
</dbReference>
<evidence type="ECO:0000313" key="5">
    <source>
        <dbReference type="EMBL" id="UOO79782.1"/>
    </source>
</evidence>
<proteinExistence type="predicted"/>
<dbReference type="KEGG" id="usu:LVJ78_01775"/>
<evidence type="ECO:0000313" key="6">
    <source>
        <dbReference type="Proteomes" id="UP000294721"/>
    </source>
</evidence>
<keyword evidence="6" id="KW-1185">Reference proteome</keyword>
<keyword evidence="2" id="KW-0378">Hydrolase</keyword>
<dbReference type="InterPro" id="IPR015797">
    <property type="entry name" value="NUDIX_hydrolase-like_dom_sf"/>
</dbReference>
<reference evidence="4 6" key="1">
    <citation type="submission" date="2019-03" db="EMBL/GenBank/DDBJ databases">
        <title>Genomic Encyclopedia of Type Strains, Phase IV (KMG-IV): sequencing the most valuable type-strain genomes for metagenomic binning, comparative biology and taxonomic classification.</title>
        <authorList>
            <person name="Goeker M."/>
        </authorList>
    </citation>
    <scope>NUCLEOTIDE SEQUENCE [LARGE SCALE GENOMIC DNA]</scope>
    <source>
        <strain evidence="4 6">DSM 17474</strain>
    </source>
</reference>
<dbReference type="Pfam" id="PF00293">
    <property type="entry name" value="NUDIX"/>
    <property type="match status" value="1"/>
</dbReference>
<dbReference type="SUPFAM" id="SSF55811">
    <property type="entry name" value="Nudix"/>
    <property type="match status" value="1"/>
</dbReference>
<gene>
    <name evidence="4" type="ORF">EV680_11946</name>
    <name evidence="5" type="ORF">LVJ78_01775</name>
</gene>
<evidence type="ECO:0000313" key="4">
    <source>
        <dbReference type="EMBL" id="TCP03754.1"/>
    </source>
</evidence>
<dbReference type="RefSeq" id="WP_132954205.1">
    <property type="nucleotide sequence ID" value="NZ_CALJUB010000089.1"/>
</dbReference>
<dbReference type="PROSITE" id="PS00893">
    <property type="entry name" value="NUDIX_BOX"/>
    <property type="match status" value="1"/>
</dbReference>
<organism evidence="5 7">
    <name type="scientific">Uruburuella suis</name>
    <dbReference type="NCBI Taxonomy" id="252130"/>
    <lineage>
        <taxon>Bacteria</taxon>
        <taxon>Pseudomonadati</taxon>
        <taxon>Pseudomonadota</taxon>
        <taxon>Betaproteobacteria</taxon>
        <taxon>Neisseriales</taxon>
        <taxon>Neisseriaceae</taxon>
        <taxon>Uruburuella</taxon>
    </lineage>
</organism>
<name>A0AAE9GX57_9NEIS</name>
<reference evidence="5" key="2">
    <citation type="submission" date="2021-12" db="EMBL/GenBank/DDBJ databases">
        <authorList>
            <person name="Veyrier F.J."/>
        </authorList>
    </citation>
    <scope>NUCLEOTIDE SEQUENCE</scope>
    <source>
        <strain evidence="5">1258/02</strain>
    </source>
</reference>
<dbReference type="InterPro" id="IPR020084">
    <property type="entry name" value="NUDIX_hydrolase_CS"/>
</dbReference>
<dbReference type="EMBL" id="CP091507">
    <property type="protein sequence ID" value="UOO79782.1"/>
    <property type="molecule type" value="Genomic_DNA"/>
</dbReference>
<dbReference type="EMBL" id="SLXE01000019">
    <property type="protein sequence ID" value="TCP03754.1"/>
    <property type="molecule type" value="Genomic_DNA"/>
</dbReference>
<protein>
    <submittedName>
        <fullName evidence="5">NUDIX domain-containing protein</fullName>
    </submittedName>
</protein>
<accession>A0AAE9GX57</accession>
<feature type="domain" description="Nudix hydrolase" evidence="3">
    <location>
        <begin position="127"/>
        <end position="271"/>
    </location>
</feature>
<dbReference type="Proteomes" id="UP000829756">
    <property type="component" value="Chromosome"/>
</dbReference>
<evidence type="ECO:0000259" key="3">
    <source>
        <dbReference type="PROSITE" id="PS51462"/>
    </source>
</evidence>
<dbReference type="Proteomes" id="UP000294721">
    <property type="component" value="Unassembled WGS sequence"/>
</dbReference>
<dbReference type="CDD" id="cd03676">
    <property type="entry name" value="NUDIX_Tnr3_like"/>
    <property type="match status" value="1"/>
</dbReference>
<dbReference type="PROSITE" id="PS51462">
    <property type="entry name" value="NUDIX"/>
    <property type="match status" value="1"/>
</dbReference>
<dbReference type="InterPro" id="IPR000086">
    <property type="entry name" value="NUDIX_hydrolase_dom"/>
</dbReference>
<sequence length="299" mass="33468">MTRSDIPVFTQALSRAEQDALWQWVQRQFACPSEGWQRLLLNGMPLGRLDAKWAAQVRQDWPLHQQHSEAALALDAGSWLEMADALQHMAATWHKLGLLGGWRNEKFDVRDEKGQALFALERAAFRPLGLLSRAIHINGLACCDGEWRFWIGRRSPYKAVDPNKLDNLVGGGISSGECVQTAMLREGEEEAGLSAAQLQHARAGRRCLSLRPVSRGLHREELHIFDVVLPEGVQPQNQDGEVAEFMLLSVAELAKAMAEGRLMNDALLATLDAFGRYSLLDPQHELAQWLARMGLFEDD</sequence>
<evidence type="ECO:0000313" key="7">
    <source>
        <dbReference type="Proteomes" id="UP000829756"/>
    </source>
</evidence>